<accession>A0AAV8ZJI2</accession>
<name>A0AAV8ZJI2_9CUCU</name>
<sequence length="97" mass="11420">MSWSERIDTLAALEALNARHPGRAHELHQKLSNPARRSSLAETVRKYQVKQAKAQQRRQDLQHEKAQKLQALWARVEDVKAAKLQLIEEKRKRMEMR</sequence>
<proteinExistence type="predicted"/>
<dbReference type="PANTHER" id="PTHR31434">
    <property type="entry name" value="S PHASE CYCLIN A-ASSOCIATED PROTEIN IN THE ENDOPLASMIC RETICULUM"/>
    <property type="match status" value="1"/>
</dbReference>
<reference evidence="2" key="1">
    <citation type="journal article" date="2023" name="Insect Mol. Biol.">
        <title>Genome sequencing provides insights into the evolution of gene families encoding plant cell wall-degrading enzymes in longhorned beetles.</title>
        <authorList>
            <person name="Shin N.R."/>
            <person name="Okamura Y."/>
            <person name="Kirsch R."/>
            <person name="Pauchet Y."/>
        </authorList>
    </citation>
    <scope>NUCLEOTIDE SEQUENCE</scope>
    <source>
        <strain evidence="2">RBIC_L_NR</strain>
    </source>
</reference>
<dbReference type="PANTHER" id="PTHR31434:SF2">
    <property type="entry name" value="S PHASE CYCLIN A-ASSOCIATED PROTEIN IN THE ENDOPLASMIC RETICULUM"/>
    <property type="match status" value="1"/>
</dbReference>
<comment type="caution">
    <text evidence="2">The sequence shown here is derived from an EMBL/GenBank/DDBJ whole genome shotgun (WGS) entry which is preliminary data.</text>
</comment>
<protein>
    <submittedName>
        <fullName evidence="2">Uncharacterized protein</fullName>
    </submittedName>
</protein>
<dbReference type="Proteomes" id="UP001162156">
    <property type="component" value="Unassembled WGS sequence"/>
</dbReference>
<keyword evidence="3" id="KW-1185">Reference proteome</keyword>
<feature type="region of interest" description="Disordered" evidence="1">
    <location>
        <begin position="22"/>
        <end position="46"/>
    </location>
</feature>
<evidence type="ECO:0000313" key="3">
    <source>
        <dbReference type="Proteomes" id="UP001162156"/>
    </source>
</evidence>
<dbReference type="AlphaFoldDB" id="A0AAV8ZJI2"/>
<organism evidence="2 3">
    <name type="scientific">Rhamnusium bicolor</name>
    <dbReference type="NCBI Taxonomy" id="1586634"/>
    <lineage>
        <taxon>Eukaryota</taxon>
        <taxon>Metazoa</taxon>
        <taxon>Ecdysozoa</taxon>
        <taxon>Arthropoda</taxon>
        <taxon>Hexapoda</taxon>
        <taxon>Insecta</taxon>
        <taxon>Pterygota</taxon>
        <taxon>Neoptera</taxon>
        <taxon>Endopterygota</taxon>
        <taxon>Coleoptera</taxon>
        <taxon>Polyphaga</taxon>
        <taxon>Cucujiformia</taxon>
        <taxon>Chrysomeloidea</taxon>
        <taxon>Cerambycidae</taxon>
        <taxon>Lepturinae</taxon>
        <taxon>Rhagiini</taxon>
        <taxon>Rhamnusium</taxon>
    </lineage>
</organism>
<dbReference type="EMBL" id="JANEYF010001310">
    <property type="protein sequence ID" value="KAJ8964840.1"/>
    <property type="molecule type" value="Genomic_DNA"/>
</dbReference>
<evidence type="ECO:0000256" key="1">
    <source>
        <dbReference type="SAM" id="MobiDB-lite"/>
    </source>
</evidence>
<gene>
    <name evidence="2" type="ORF">NQ314_004590</name>
</gene>
<evidence type="ECO:0000313" key="2">
    <source>
        <dbReference type="EMBL" id="KAJ8964840.1"/>
    </source>
</evidence>